<dbReference type="AlphaFoldDB" id="A0A6I5ZTM9"/>
<keyword evidence="3" id="KW-1185">Reference proteome</keyword>
<proteinExistence type="predicted"/>
<feature type="region of interest" description="Disordered" evidence="1">
    <location>
        <begin position="107"/>
        <end position="126"/>
    </location>
</feature>
<dbReference type="OrthoDB" id="1722788at2"/>
<dbReference type="EMBL" id="CP046244">
    <property type="protein sequence ID" value="QGP93402.1"/>
    <property type="molecule type" value="Genomic_DNA"/>
</dbReference>
<dbReference type="InterPro" id="IPR036388">
    <property type="entry name" value="WH-like_DNA-bd_sf"/>
</dbReference>
<organism evidence="2 3">
    <name type="scientific">Neomoorella glycerini</name>
    <dbReference type="NCBI Taxonomy" id="55779"/>
    <lineage>
        <taxon>Bacteria</taxon>
        <taxon>Bacillati</taxon>
        <taxon>Bacillota</taxon>
        <taxon>Clostridia</taxon>
        <taxon>Neomoorellales</taxon>
        <taxon>Neomoorellaceae</taxon>
        <taxon>Neomoorella</taxon>
    </lineage>
</organism>
<accession>A0A6I5ZTM9</accession>
<dbReference type="Gene3D" id="1.10.10.10">
    <property type="entry name" value="Winged helix-like DNA-binding domain superfamily/Winged helix DNA-binding domain"/>
    <property type="match status" value="1"/>
</dbReference>
<dbReference type="Proteomes" id="UP000425916">
    <property type="component" value="Chromosome"/>
</dbReference>
<reference evidence="2 3" key="1">
    <citation type="submission" date="2019-11" db="EMBL/GenBank/DDBJ databases">
        <title>Genome sequence of Moorella glycerini DSM11254.</title>
        <authorList>
            <person name="Poehlein A."/>
            <person name="Boeer T."/>
            <person name="Daniel R."/>
        </authorList>
    </citation>
    <scope>NUCLEOTIDE SEQUENCE [LARGE SCALE GENOMIC DNA]</scope>
    <source>
        <strain evidence="2 3">DSM 11254</strain>
    </source>
</reference>
<dbReference type="Pfam" id="PF13730">
    <property type="entry name" value="HTH_36"/>
    <property type="match status" value="1"/>
</dbReference>
<protein>
    <submittedName>
        <fullName evidence="2">Helix-turn-helix domain protein</fullName>
    </submittedName>
</protein>
<evidence type="ECO:0000313" key="3">
    <source>
        <dbReference type="Proteomes" id="UP000425916"/>
    </source>
</evidence>
<evidence type="ECO:0000313" key="2">
    <source>
        <dbReference type="EMBL" id="QGP93402.1"/>
    </source>
</evidence>
<dbReference type="InterPro" id="IPR036390">
    <property type="entry name" value="WH_DNA-bd_sf"/>
</dbReference>
<evidence type="ECO:0000256" key="1">
    <source>
        <dbReference type="SAM" id="MobiDB-lite"/>
    </source>
</evidence>
<sequence length="355" mass="38879">MNRMEAAYIEPREELHDGRRKNWFWDSNAIFDCGLSCHAIVVRLYLARCAGEGRRSWPSIANIASHCCISRATVKRAIAELEEKGLLRKETRQDEDGEYRSNIYTLLDPSDTTAGQGKEIPGRGSRLQQNLPCHEIAGVGSDRTYYPPGVVGSHRTGVGSHRTYPGSERATNNNQLTITSEEDVVVKAGVSQNLGGAGGREREVGYAGAGNGTQEHPGDWVLGGSLTGMAGTKTVLETGAGGEPDQPERQTEPEAADRIQELFIKTTGYPLPEAALNELADYSPGYVEQKIKMLESGKGKTNTIGWLLEACREDYRYLPGPKPAGKPTWKGIGKPPGLSAHSKDYDKYRELYRLV</sequence>
<dbReference type="SUPFAM" id="SSF46785">
    <property type="entry name" value="Winged helix' DNA-binding domain"/>
    <property type="match status" value="1"/>
</dbReference>
<name>A0A6I5ZTM9_9FIRM</name>
<gene>
    <name evidence="2" type="ORF">MGLY_28100</name>
</gene>